<proteinExistence type="predicted"/>
<comment type="caution">
    <text evidence="1">The sequence shown here is derived from an EMBL/GenBank/DDBJ whole genome shotgun (WGS) entry which is preliminary data.</text>
</comment>
<evidence type="ECO:0000313" key="2">
    <source>
        <dbReference type="Proteomes" id="UP000013569"/>
    </source>
</evidence>
<reference evidence="1 2" key="1">
    <citation type="journal article" date="2013" name="Genome Announc.">
        <title>Draft Genome Sequence of a Benzothiophene-Desulfurizing Bacterium, Gordona terrae Strain C-6.</title>
        <authorList>
            <person name="Wang W."/>
            <person name="Ma T."/>
            <person name="Ren Y."/>
            <person name="Li G."/>
        </authorList>
    </citation>
    <scope>NUCLEOTIDE SEQUENCE [LARGE SCALE GENOMIC DNA]</scope>
    <source>
        <strain evidence="1 2">C-6</strain>
    </source>
</reference>
<dbReference type="RefSeq" id="WP_010842615.1">
    <property type="nucleotide sequence ID" value="NZ_AQPW01000010.1"/>
</dbReference>
<protein>
    <submittedName>
        <fullName evidence="1">Uncharacterized protein</fullName>
    </submittedName>
</protein>
<evidence type="ECO:0000313" key="1">
    <source>
        <dbReference type="EMBL" id="EON32878.1"/>
    </source>
</evidence>
<dbReference type="AlphaFoldDB" id="R7YA55"/>
<dbReference type="PATRIC" id="fig|1316928.3.peg.2203"/>
<dbReference type="Proteomes" id="UP000013569">
    <property type="component" value="Unassembled WGS sequence"/>
</dbReference>
<accession>R7YA55</accession>
<dbReference type="OrthoDB" id="4578845at2"/>
<gene>
    <name evidence="1" type="ORF">GTC6_10976</name>
</gene>
<sequence>MYELQLSTDEYRLLVLLPDAGDPLGNTTARRQLGWTKYRYGRARQGLLDKQLVLKAPGQGGALRRAPIAEDLSIDAAAGATTIRPPVAESSLYAPIRETLQSEWAENRGFHSFVVEETAFQGRRKTGGPWTRPDLVAIGTKTFKHVPHQQFEVVTFEVKPMAQLNAIAVFEALAHRRASTHAYVLVEHRNMLAAAYAKRLTALKQAARDHGVGVIVFDDPGDYETWDEVVVAQRSETAPELLNDFIETQVSQPGQEAIERAIEKSRAWLVE</sequence>
<organism evidence="1 2">
    <name type="scientific">Gordonia terrae C-6</name>
    <dbReference type="NCBI Taxonomy" id="1316928"/>
    <lineage>
        <taxon>Bacteria</taxon>
        <taxon>Bacillati</taxon>
        <taxon>Actinomycetota</taxon>
        <taxon>Actinomycetes</taxon>
        <taxon>Mycobacteriales</taxon>
        <taxon>Gordoniaceae</taxon>
        <taxon>Gordonia</taxon>
    </lineage>
</organism>
<dbReference type="EMBL" id="AQPW01000010">
    <property type="protein sequence ID" value="EON32878.1"/>
    <property type="molecule type" value="Genomic_DNA"/>
</dbReference>
<name>R7YA55_9ACTN</name>